<reference evidence="8 9" key="1">
    <citation type="submission" date="2021-05" db="EMBL/GenBank/DDBJ databases">
        <title>Kineosporia and Streptomyces sp. nov. two new marine actinobacteria isolated from Coral.</title>
        <authorList>
            <person name="Buangrab K."/>
            <person name="Sutthacheep M."/>
            <person name="Yeemin T."/>
            <person name="Harunari E."/>
            <person name="Igarashi Y."/>
            <person name="Kanchanasin P."/>
            <person name="Tanasupawat S."/>
            <person name="Phongsopitanun W."/>
        </authorList>
    </citation>
    <scope>NUCLEOTIDE SEQUENCE [LARGE SCALE GENOMIC DNA]</scope>
    <source>
        <strain evidence="8 9">J2-2</strain>
    </source>
</reference>
<evidence type="ECO:0000313" key="9">
    <source>
        <dbReference type="Proteomes" id="UP001197247"/>
    </source>
</evidence>
<evidence type="ECO:0000256" key="5">
    <source>
        <dbReference type="ARBA" id="ARBA00048542"/>
    </source>
</evidence>
<keyword evidence="2 6" id="KW-0288">FMN</keyword>
<dbReference type="Gene3D" id="3.40.50.360">
    <property type="match status" value="1"/>
</dbReference>
<comment type="caution">
    <text evidence="6">Lacks conserved residue(s) required for the propagation of feature annotation.</text>
</comment>
<keyword evidence="1 6" id="KW-0285">Flavoprotein</keyword>
<evidence type="ECO:0000256" key="3">
    <source>
        <dbReference type="ARBA" id="ARBA00023002"/>
    </source>
</evidence>
<keyword evidence="4 6" id="KW-0520">NAD</keyword>
<dbReference type="InterPro" id="IPR003680">
    <property type="entry name" value="Flavodoxin_fold"/>
</dbReference>
<comment type="function">
    <text evidence="6">Quinone reductase that provides resistance to thiol-specific stress caused by electrophilic quinones.</text>
</comment>
<evidence type="ECO:0000313" key="8">
    <source>
        <dbReference type="EMBL" id="MBT0773215.1"/>
    </source>
</evidence>
<sequence>MTLLRIDASILGPYSAGSELADLVLEAWSERRPHEPVVTRHLGTDPLPATAWAAAVSSFSVPEEQRTPAQREALALAHELITEVRSADALLLAFPLYNWGVSQNVKVWIDLLVAGGAATERVLEGKPVVLVSTRGGAYGPGMPREGWDHNTPYLRQVLAGFWGADLTVVERELTLAGTDPALDRLAAEAEAERLRARAEATAAGRALAG</sequence>
<name>A0ABS5TQC7_9ACTN</name>
<protein>
    <recommendedName>
        <fullName evidence="6">FMN dependent NADH:quinone oxidoreductase</fullName>
        <ecNumber evidence="6">1.6.5.-</ecNumber>
    </recommendedName>
    <alternativeName>
        <fullName evidence="6">Azo-dye reductase</fullName>
    </alternativeName>
    <alternativeName>
        <fullName evidence="6">FMN-dependent NADH-azo compound oxidoreductase</fullName>
    </alternativeName>
    <alternativeName>
        <fullName evidence="6">FMN-dependent NADH-azoreductase</fullName>
        <ecNumber evidence="6">1.7.1.17</ecNumber>
    </alternativeName>
</protein>
<organism evidence="8 9">
    <name type="scientific">Kineosporia corallincola</name>
    <dbReference type="NCBI Taxonomy" id="2835133"/>
    <lineage>
        <taxon>Bacteria</taxon>
        <taxon>Bacillati</taxon>
        <taxon>Actinomycetota</taxon>
        <taxon>Actinomycetes</taxon>
        <taxon>Kineosporiales</taxon>
        <taxon>Kineosporiaceae</taxon>
        <taxon>Kineosporia</taxon>
    </lineage>
</organism>
<dbReference type="EC" id="1.7.1.17" evidence="6"/>
<dbReference type="EMBL" id="JAHBAY010000016">
    <property type="protein sequence ID" value="MBT0773215.1"/>
    <property type="molecule type" value="Genomic_DNA"/>
</dbReference>
<evidence type="ECO:0000256" key="6">
    <source>
        <dbReference type="HAMAP-Rule" id="MF_01216"/>
    </source>
</evidence>
<comment type="cofactor">
    <cofactor evidence="6">
        <name>FMN</name>
        <dbReference type="ChEBI" id="CHEBI:58210"/>
    </cofactor>
    <text evidence="6">Binds 1 FMN per subunit.</text>
</comment>
<dbReference type="PANTHER" id="PTHR43741">
    <property type="entry name" value="FMN-DEPENDENT NADH-AZOREDUCTASE 1"/>
    <property type="match status" value="1"/>
</dbReference>
<feature type="domain" description="Flavodoxin-like fold" evidence="7">
    <location>
        <begin position="1"/>
        <end position="190"/>
    </location>
</feature>
<dbReference type="HAMAP" id="MF_01216">
    <property type="entry name" value="Azoreductase_type1"/>
    <property type="match status" value="1"/>
</dbReference>
<proteinExistence type="inferred from homology"/>
<dbReference type="InterPro" id="IPR023048">
    <property type="entry name" value="NADH:quinone_OxRdtase_FMN_depd"/>
</dbReference>
<keyword evidence="9" id="KW-1185">Reference proteome</keyword>
<dbReference type="Pfam" id="PF02525">
    <property type="entry name" value="Flavodoxin_2"/>
    <property type="match status" value="1"/>
</dbReference>
<dbReference type="EC" id="1.6.5.-" evidence="6"/>
<dbReference type="RefSeq" id="WP_214159756.1">
    <property type="nucleotide sequence ID" value="NZ_JAHBAY010000016.1"/>
</dbReference>
<evidence type="ECO:0000256" key="2">
    <source>
        <dbReference type="ARBA" id="ARBA00022643"/>
    </source>
</evidence>
<comment type="function">
    <text evidence="6">Also exhibits azoreductase activity. Catalyzes the reductive cleavage of the azo bond in aromatic azo compounds to the corresponding amines.</text>
</comment>
<comment type="catalytic activity">
    <reaction evidence="6">
        <text>2 a quinone + NADH + H(+) = 2 a 1,4-benzosemiquinone + NAD(+)</text>
        <dbReference type="Rhea" id="RHEA:65952"/>
        <dbReference type="ChEBI" id="CHEBI:15378"/>
        <dbReference type="ChEBI" id="CHEBI:57540"/>
        <dbReference type="ChEBI" id="CHEBI:57945"/>
        <dbReference type="ChEBI" id="CHEBI:132124"/>
        <dbReference type="ChEBI" id="CHEBI:134225"/>
    </reaction>
</comment>
<evidence type="ECO:0000259" key="7">
    <source>
        <dbReference type="Pfam" id="PF02525"/>
    </source>
</evidence>
<evidence type="ECO:0000256" key="4">
    <source>
        <dbReference type="ARBA" id="ARBA00023027"/>
    </source>
</evidence>
<comment type="subunit">
    <text evidence="6">Homodimer.</text>
</comment>
<feature type="binding site" evidence="6">
    <location>
        <position position="9"/>
    </location>
    <ligand>
        <name>FMN</name>
        <dbReference type="ChEBI" id="CHEBI:58210"/>
    </ligand>
</feature>
<comment type="similarity">
    <text evidence="6">Belongs to the azoreductase type 1 family.</text>
</comment>
<comment type="catalytic activity">
    <reaction evidence="5">
        <text>N,N-dimethyl-1,4-phenylenediamine + anthranilate + 2 NAD(+) = 2-(4-dimethylaminophenyl)diazenylbenzoate + 2 NADH + 2 H(+)</text>
        <dbReference type="Rhea" id="RHEA:55872"/>
        <dbReference type="ChEBI" id="CHEBI:15378"/>
        <dbReference type="ChEBI" id="CHEBI:15783"/>
        <dbReference type="ChEBI" id="CHEBI:16567"/>
        <dbReference type="ChEBI" id="CHEBI:57540"/>
        <dbReference type="ChEBI" id="CHEBI:57945"/>
        <dbReference type="ChEBI" id="CHEBI:71579"/>
        <dbReference type="EC" id="1.7.1.17"/>
    </reaction>
    <physiologicalReaction direction="right-to-left" evidence="5">
        <dbReference type="Rhea" id="RHEA:55874"/>
    </physiologicalReaction>
</comment>
<gene>
    <name evidence="6" type="primary">azoR</name>
    <name evidence="8" type="ORF">KIH74_30000</name>
</gene>
<dbReference type="InterPro" id="IPR050104">
    <property type="entry name" value="FMN-dep_NADH:Q_OxRdtase_AzoR1"/>
</dbReference>
<dbReference type="InterPro" id="IPR029039">
    <property type="entry name" value="Flavoprotein-like_sf"/>
</dbReference>
<dbReference type="Proteomes" id="UP001197247">
    <property type="component" value="Unassembled WGS sequence"/>
</dbReference>
<feature type="binding site" evidence="6">
    <location>
        <begin position="133"/>
        <end position="136"/>
    </location>
    <ligand>
        <name>FMN</name>
        <dbReference type="ChEBI" id="CHEBI:58210"/>
    </ligand>
</feature>
<comment type="caution">
    <text evidence="8">The sequence shown here is derived from an EMBL/GenBank/DDBJ whole genome shotgun (WGS) entry which is preliminary data.</text>
</comment>
<dbReference type="PANTHER" id="PTHR43741:SF2">
    <property type="entry name" value="FMN-DEPENDENT NADH:QUINONE OXIDOREDUCTASE"/>
    <property type="match status" value="1"/>
</dbReference>
<evidence type="ECO:0000256" key="1">
    <source>
        <dbReference type="ARBA" id="ARBA00022630"/>
    </source>
</evidence>
<keyword evidence="3 6" id="KW-0560">Oxidoreductase</keyword>
<dbReference type="SUPFAM" id="SSF52218">
    <property type="entry name" value="Flavoproteins"/>
    <property type="match status" value="1"/>
</dbReference>
<accession>A0ABS5TQC7</accession>